<accession>A0A1X7SYP5</accession>
<proteinExistence type="predicted"/>
<name>A0A1X7SYP5_AMPQE</name>
<dbReference type="eggNOG" id="KOG3572">
    <property type="taxonomic scope" value="Eukaryota"/>
</dbReference>
<dbReference type="EnsemblMetazoa" id="Aqu2.1.07301_001">
    <property type="protein sequence ID" value="Aqu2.1.07301_001"/>
    <property type="gene ID" value="Aqu2.1.07301"/>
</dbReference>
<organism evidence="2">
    <name type="scientific">Amphimedon queenslandica</name>
    <name type="common">Sponge</name>
    <dbReference type="NCBI Taxonomy" id="400682"/>
    <lineage>
        <taxon>Eukaryota</taxon>
        <taxon>Metazoa</taxon>
        <taxon>Porifera</taxon>
        <taxon>Demospongiae</taxon>
        <taxon>Heteroscleromorpha</taxon>
        <taxon>Haplosclerida</taxon>
        <taxon>Niphatidae</taxon>
        <taxon>Amphimedon</taxon>
    </lineage>
</organism>
<reference evidence="2" key="1">
    <citation type="submission" date="2017-05" db="UniProtKB">
        <authorList>
            <consortium name="EnsemblMetazoa"/>
        </authorList>
    </citation>
    <scope>IDENTIFICATION</scope>
</reference>
<dbReference type="GO" id="GO:1990130">
    <property type="term" value="C:GATOR1 complex"/>
    <property type="evidence" value="ECO:0007669"/>
    <property type="project" value="TreeGrafter"/>
</dbReference>
<evidence type="ECO:0000313" key="2">
    <source>
        <dbReference type="EnsemblMetazoa" id="Aqu2.1.07301_001"/>
    </source>
</evidence>
<dbReference type="Pfam" id="PF12257">
    <property type="entry name" value="IML1"/>
    <property type="match status" value="1"/>
</dbReference>
<dbReference type="STRING" id="400682.A0A1X7SYP5"/>
<dbReference type="GO" id="GO:0010508">
    <property type="term" value="P:positive regulation of autophagy"/>
    <property type="evidence" value="ECO:0007669"/>
    <property type="project" value="TreeGrafter"/>
</dbReference>
<dbReference type="PANTHER" id="PTHR13179:SF8">
    <property type="entry name" value="GATOR COMPLEX PROTEIN DEPDC5"/>
    <property type="match status" value="1"/>
</dbReference>
<sequence>MRANESLVLNQFKVVLYLRSHFRASLSAKRFKNIDISGPIRPSTVVHKGEKLTCLRSQVDNYLGRVSNLPIFCDTTALQEESRADWSSAIVEVKRSFQCFQELLNPQAHLINGDGVVPEEFDEWISTSAEGNILEATNLAVNVLENHYKNCNFNTTGQQIVIVSPGAGVFE</sequence>
<feature type="domain" description="Vacuolar membrane-associated protein Iml1 N-terminal" evidence="1">
    <location>
        <begin position="78"/>
        <end position="171"/>
    </location>
</feature>
<dbReference type="GO" id="GO:0005096">
    <property type="term" value="F:GTPase activator activity"/>
    <property type="evidence" value="ECO:0007669"/>
    <property type="project" value="InterPro"/>
</dbReference>
<dbReference type="AlphaFoldDB" id="A0A1X7SYP5"/>
<dbReference type="InterPro" id="IPR048255">
    <property type="entry name" value="IML1_N"/>
</dbReference>
<evidence type="ECO:0000259" key="1">
    <source>
        <dbReference type="Pfam" id="PF12257"/>
    </source>
</evidence>
<dbReference type="InParanoid" id="A0A1X7SYP5"/>
<dbReference type="InterPro" id="IPR027244">
    <property type="entry name" value="IML1"/>
</dbReference>
<protein>
    <recommendedName>
        <fullName evidence="1">Vacuolar membrane-associated protein Iml1 N-terminal domain-containing protein</fullName>
    </recommendedName>
</protein>
<dbReference type="OrthoDB" id="39497at2759"/>
<dbReference type="PANTHER" id="PTHR13179">
    <property type="entry name" value="DEP DOMAIN CONTAINING PROTEIN 5"/>
    <property type="match status" value="1"/>
</dbReference>
<dbReference type="GO" id="GO:1904262">
    <property type="term" value="P:negative regulation of TORC1 signaling"/>
    <property type="evidence" value="ECO:0007669"/>
    <property type="project" value="TreeGrafter"/>
</dbReference>